<keyword evidence="2" id="KW-0479">Metal-binding</keyword>
<reference evidence="9" key="1">
    <citation type="journal article" date="2022" name="Int. J. Mol. Sci.">
        <title>Draft Genome of Tanacetum Coccineum: Genomic Comparison of Closely Related Tanacetum-Family Plants.</title>
        <authorList>
            <person name="Yamashiro T."/>
            <person name="Shiraishi A."/>
            <person name="Nakayama K."/>
            <person name="Satake H."/>
        </authorList>
    </citation>
    <scope>NUCLEOTIDE SEQUENCE</scope>
</reference>
<feature type="region of interest" description="Disordered" evidence="5">
    <location>
        <begin position="1134"/>
        <end position="1166"/>
    </location>
</feature>
<evidence type="ECO:0000256" key="4">
    <source>
        <dbReference type="ARBA" id="ARBA00022801"/>
    </source>
</evidence>
<evidence type="ECO:0000313" key="10">
    <source>
        <dbReference type="Proteomes" id="UP001151760"/>
    </source>
</evidence>
<dbReference type="Pfam" id="PF22936">
    <property type="entry name" value="Pol_BBD"/>
    <property type="match status" value="1"/>
</dbReference>
<dbReference type="Pfam" id="PF07727">
    <property type="entry name" value="RVT_2"/>
    <property type="match status" value="1"/>
</dbReference>
<organism evidence="9 10">
    <name type="scientific">Tanacetum coccineum</name>
    <dbReference type="NCBI Taxonomy" id="301880"/>
    <lineage>
        <taxon>Eukaryota</taxon>
        <taxon>Viridiplantae</taxon>
        <taxon>Streptophyta</taxon>
        <taxon>Embryophyta</taxon>
        <taxon>Tracheophyta</taxon>
        <taxon>Spermatophyta</taxon>
        <taxon>Magnoliopsida</taxon>
        <taxon>eudicotyledons</taxon>
        <taxon>Gunneridae</taxon>
        <taxon>Pentapetalae</taxon>
        <taxon>asterids</taxon>
        <taxon>campanulids</taxon>
        <taxon>Asterales</taxon>
        <taxon>Asteraceae</taxon>
        <taxon>Asteroideae</taxon>
        <taxon>Anthemideae</taxon>
        <taxon>Anthemidinae</taxon>
        <taxon>Tanacetum</taxon>
    </lineage>
</organism>
<dbReference type="SUPFAM" id="SSF53098">
    <property type="entry name" value="Ribonuclease H-like"/>
    <property type="match status" value="1"/>
</dbReference>
<feature type="domain" description="Reverse transcriptase Ty1/copia-type" evidence="6">
    <location>
        <begin position="849"/>
        <end position="1054"/>
    </location>
</feature>
<evidence type="ECO:0000256" key="5">
    <source>
        <dbReference type="SAM" id="MobiDB-lite"/>
    </source>
</evidence>
<evidence type="ECO:0000256" key="2">
    <source>
        <dbReference type="ARBA" id="ARBA00022723"/>
    </source>
</evidence>
<dbReference type="Pfam" id="PF13976">
    <property type="entry name" value="gag_pre-integrs"/>
    <property type="match status" value="1"/>
</dbReference>
<keyword evidence="1" id="KW-0645">Protease</keyword>
<proteinExistence type="predicted"/>
<dbReference type="PANTHER" id="PTHR42648">
    <property type="entry name" value="TRANSPOSASE, PUTATIVE-RELATED"/>
    <property type="match status" value="1"/>
</dbReference>
<name>A0ABQ4YVZ5_9ASTR</name>
<evidence type="ECO:0000259" key="6">
    <source>
        <dbReference type="Pfam" id="PF07727"/>
    </source>
</evidence>
<dbReference type="InterPro" id="IPR013103">
    <property type="entry name" value="RVT_2"/>
</dbReference>
<evidence type="ECO:0000256" key="3">
    <source>
        <dbReference type="ARBA" id="ARBA00022750"/>
    </source>
</evidence>
<protein>
    <submittedName>
        <fullName evidence="9">Ribonuclease H-like domain-containing protein</fullName>
    </submittedName>
</protein>
<accession>A0ABQ4YVZ5</accession>
<feature type="compositionally biased region" description="Polar residues" evidence="5">
    <location>
        <begin position="1139"/>
        <end position="1154"/>
    </location>
</feature>
<dbReference type="InterPro" id="IPR025724">
    <property type="entry name" value="GAG-pre-integrase_dom"/>
</dbReference>
<keyword evidence="10" id="KW-1185">Reference proteome</keyword>
<keyword evidence="3" id="KW-0064">Aspartyl protease</keyword>
<reference evidence="9" key="2">
    <citation type="submission" date="2022-01" db="EMBL/GenBank/DDBJ databases">
        <authorList>
            <person name="Yamashiro T."/>
            <person name="Shiraishi A."/>
            <person name="Satake H."/>
            <person name="Nakayama K."/>
        </authorList>
    </citation>
    <scope>NUCLEOTIDE SEQUENCE</scope>
</reference>
<gene>
    <name evidence="9" type="ORF">Tco_0747514</name>
</gene>
<dbReference type="Gene3D" id="3.30.420.10">
    <property type="entry name" value="Ribonuclease H-like superfamily/Ribonuclease H"/>
    <property type="match status" value="1"/>
</dbReference>
<comment type="caution">
    <text evidence="9">The sequence shown here is derived from an EMBL/GenBank/DDBJ whole genome shotgun (WGS) entry which is preliminary data.</text>
</comment>
<dbReference type="Proteomes" id="UP001151760">
    <property type="component" value="Unassembled WGS sequence"/>
</dbReference>
<evidence type="ECO:0000259" key="7">
    <source>
        <dbReference type="Pfam" id="PF13976"/>
    </source>
</evidence>
<feature type="domain" description="GAG-pre-integrase" evidence="7">
    <location>
        <begin position="368"/>
        <end position="439"/>
    </location>
</feature>
<dbReference type="InterPro" id="IPR012337">
    <property type="entry name" value="RNaseH-like_sf"/>
</dbReference>
<evidence type="ECO:0000256" key="1">
    <source>
        <dbReference type="ARBA" id="ARBA00022670"/>
    </source>
</evidence>
<evidence type="ECO:0000259" key="8">
    <source>
        <dbReference type="Pfam" id="PF22936"/>
    </source>
</evidence>
<dbReference type="InterPro" id="IPR039537">
    <property type="entry name" value="Retrotran_Ty1/copia-like"/>
</dbReference>
<dbReference type="EMBL" id="BQNB010010712">
    <property type="protein sequence ID" value="GJS80973.1"/>
    <property type="molecule type" value="Genomic_DNA"/>
</dbReference>
<evidence type="ECO:0000313" key="9">
    <source>
        <dbReference type="EMBL" id="GJS80973.1"/>
    </source>
</evidence>
<dbReference type="InterPro" id="IPR054722">
    <property type="entry name" value="PolX-like_BBD"/>
</dbReference>
<sequence length="1231" mass="139300">MVTTKTWLCHDGRWQLPRDCRGGGVGDSRRSYYTRGHELKTVERSSIDGRLMLWIEEQTVNRDHHMDASQQLEDITNSNTCTNEADNTAYGISAAHTQSNPTSGDNLSDAVICVFLASQPNSPQLAQEDLEQIDLDDLEEMDLQWEMAMLIIKARRLDVNECRSHRNQENRGREINRRTVTVETPTENALVAQDGIGGLIGVPSESRASNKNFSLMAITSSGRSSSVQILRGLESVEARLAHDKKNEVVFEESINVLNLEVKLRDNWIGNPQQKEYKEKGVIDSGCSRHMTGNKCYLTEYEDYDGGFVSFGDGKGRISGKGKIKTGTLDFDNNNVLFTDTECLVLSSDFKLLDESQVLLRVPRKDNIYNVDLKSVVPTKGLTCLFAKATIDEYNLWHRRLGHINFKNMNKLVRGNLVRDLPSKIFENDHSCVACQKGKQHKASCKAKLVNLISKPLYMLHMDLFGLTNVKSLMKKSYCLIVTDDFSRFSWGIKKEFSIARTPQQNGVAERRNKTLIKAARTMILVIKPHNKTPYELIHGRTPLIDFIKPFGCPVTILNTRDNLGKFDGKANKGFFVRYSVIFDVDSLTISMNYVTVIAGNQTNGPKDSEEDSGMKPTEVDVSGASDKDGEDDQATRSEFERLLQQEKQTVHPNSNNSINTVSTHQSGYFWLCIIYGAEPSSTNDAPSSPVNAAKTSEEHLFEQFSPFKNAFTLPDVPNVSPMDDNTGIFAGAYDDEDVGGQADLNNLETTMNVSSIPTTRINKDHPIELIIGDLHSAPLTRRMSQQNLEEHCLVSYINKQRRTNHKDYQNCLFACFLSQKEPKKVIQALEDPSWIEAMQEELLQFELQKVWTLVDLPNGKRAIGTKWVFRNKKDERGIVVRNKARLVAQGYTQEEGIDYDEVFAPVARIEAIRLFFAYASYMGFIVYQMDVKSTFLYGIIKEEGYVCQPPGFEDPHFPDKVYKVEKALYGLHQAPRAWYETLSTYLLENGFRRGTIDKTLFIKKDKSDILLVQVYVDDIIFGSTKKTLCLEFEQMMHKRFQMSFIGELTFFLGLFQVTPKTLHLHDMKRIFRYFKGQPKLGLWYPRDSSFDLEAFSDSDYAGASLDRKSTIRDETVYKKWEDRMERSATIASSLEAEQDSGNINKNQSMATLNEPSPYGTGSGSGPRCQDTILGGAEAQSRFEAASKQSNDLPLSRVNILESGEDNMKLIEFMEHCTTLSKLVSLKESRDV</sequence>
<dbReference type="PANTHER" id="PTHR42648:SF32">
    <property type="entry name" value="RIBONUCLEASE H-LIKE DOMAIN, GAG-PRE-INTEGRASE DOMAIN PROTEIN-RELATED"/>
    <property type="match status" value="1"/>
</dbReference>
<keyword evidence="4" id="KW-0378">Hydrolase</keyword>
<dbReference type="SUPFAM" id="SSF56672">
    <property type="entry name" value="DNA/RNA polymerases"/>
    <property type="match status" value="1"/>
</dbReference>
<feature type="domain" description="Retrovirus-related Pol polyprotein from transposon TNT 1-94-like beta-barrel" evidence="8">
    <location>
        <begin position="281"/>
        <end position="328"/>
    </location>
</feature>
<feature type="region of interest" description="Disordered" evidence="5">
    <location>
        <begin position="599"/>
        <end position="635"/>
    </location>
</feature>
<dbReference type="InterPro" id="IPR043502">
    <property type="entry name" value="DNA/RNA_pol_sf"/>
</dbReference>
<dbReference type="InterPro" id="IPR036397">
    <property type="entry name" value="RNaseH_sf"/>
</dbReference>